<feature type="transmembrane region" description="Helical" evidence="8">
    <location>
        <begin position="361"/>
        <end position="382"/>
    </location>
</feature>
<evidence type="ECO:0000256" key="5">
    <source>
        <dbReference type="ARBA" id="ARBA00022692"/>
    </source>
</evidence>
<evidence type="ECO:0000256" key="4">
    <source>
        <dbReference type="ARBA" id="ARBA00022475"/>
    </source>
</evidence>
<gene>
    <name evidence="10" type="primary">yhhJ</name>
    <name evidence="10" type="ORF">NSJP_1103</name>
</gene>
<dbReference type="GO" id="GO:0005886">
    <property type="term" value="C:plasma membrane"/>
    <property type="evidence" value="ECO:0007669"/>
    <property type="project" value="UniProtKB-SubCell"/>
</dbReference>
<dbReference type="Pfam" id="PF12698">
    <property type="entry name" value="ABC2_membrane_3"/>
    <property type="match status" value="1"/>
</dbReference>
<feature type="transmembrane region" description="Helical" evidence="8">
    <location>
        <begin position="305"/>
        <end position="323"/>
    </location>
</feature>
<keyword evidence="11" id="KW-1185">Reference proteome</keyword>
<dbReference type="Proteomes" id="UP000192042">
    <property type="component" value="Chromosome I"/>
</dbReference>
<dbReference type="STRING" id="1325564.NSJP_1103"/>
<keyword evidence="4" id="KW-1003">Cell membrane</keyword>
<keyword evidence="6 8" id="KW-1133">Transmembrane helix</keyword>
<evidence type="ECO:0000256" key="1">
    <source>
        <dbReference type="ARBA" id="ARBA00004651"/>
    </source>
</evidence>
<sequence length="389" mass="43126">MTGDIRTDAHRTVRWWRRLAAMTQKEVRQLGRDIPLLVFLLYSFSFSVYVSGVGLTMQLRNADLMVHDADHSLSSRELIHRFQQPYFRFRGEIADPREGRRHMDEGTTMVLLDIPPRFHEALAGREATAVQLLVDTTNAPQGLSAAGYAAQIVSRFGSEVGFASVGLGSTPSSVPMIVSAHRVWFNPNQDETWFQSISHLLRTITVFAVLLPAVALVREKERGTLEQLLVAPLSPVQIMLSKVLAMTGVILLCASIAVYGVLRPVFHVPIKGPAWLFFLLTGLHVFTTSGFGLVAATVTRNQAQVGMIALFLVGPMMLLSGITTPYESMPKWVQTVMAVSPLRYYIDITYGVLLKGAGLDVLWKSVGTMALLGGGLFVFGMWRFRKQFD</sequence>
<reference evidence="10 11" key="1">
    <citation type="submission" date="2017-03" db="EMBL/GenBank/DDBJ databases">
        <authorList>
            <person name="Afonso C.L."/>
            <person name="Miller P.J."/>
            <person name="Scott M.A."/>
            <person name="Spackman E."/>
            <person name="Goraichik I."/>
            <person name="Dimitrov K.M."/>
            <person name="Suarez D.L."/>
            <person name="Swayne D.E."/>
        </authorList>
    </citation>
    <scope>NUCLEOTIDE SEQUENCE [LARGE SCALE GENOMIC DNA]</scope>
    <source>
        <strain evidence="10">Genome sequencing of Nitrospira japonica strain NJ11</strain>
    </source>
</reference>
<evidence type="ECO:0000256" key="2">
    <source>
        <dbReference type="ARBA" id="ARBA00007783"/>
    </source>
</evidence>
<name>A0A1W1I2S7_9BACT</name>
<dbReference type="OrthoDB" id="9808686at2"/>
<protein>
    <submittedName>
        <fullName evidence="10">ABC transport system, permease component</fullName>
    </submittedName>
</protein>
<feature type="transmembrane region" description="Helical" evidence="8">
    <location>
        <begin position="238"/>
        <end position="262"/>
    </location>
</feature>
<organism evidence="10 11">
    <name type="scientific">Nitrospira japonica</name>
    <dbReference type="NCBI Taxonomy" id="1325564"/>
    <lineage>
        <taxon>Bacteria</taxon>
        <taxon>Pseudomonadati</taxon>
        <taxon>Nitrospirota</taxon>
        <taxon>Nitrospiria</taxon>
        <taxon>Nitrospirales</taxon>
        <taxon>Nitrospiraceae</taxon>
        <taxon>Nitrospira</taxon>
    </lineage>
</organism>
<keyword evidence="5 8" id="KW-0812">Transmembrane</keyword>
<evidence type="ECO:0000313" key="10">
    <source>
        <dbReference type="EMBL" id="SLM47275.1"/>
    </source>
</evidence>
<dbReference type="EMBL" id="LT828648">
    <property type="protein sequence ID" value="SLM47275.1"/>
    <property type="molecule type" value="Genomic_DNA"/>
</dbReference>
<feature type="transmembrane region" description="Helical" evidence="8">
    <location>
        <begin position="274"/>
        <end position="298"/>
    </location>
</feature>
<dbReference type="GO" id="GO:0140359">
    <property type="term" value="F:ABC-type transporter activity"/>
    <property type="evidence" value="ECO:0007669"/>
    <property type="project" value="InterPro"/>
</dbReference>
<evidence type="ECO:0000259" key="9">
    <source>
        <dbReference type="PROSITE" id="PS51012"/>
    </source>
</evidence>
<dbReference type="PANTHER" id="PTHR30294">
    <property type="entry name" value="MEMBRANE COMPONENT OF ABC TRANSPORTER YHHJ-RELATED"/>
    <property type="match status" value="1"/>
</dbReference>
<dbReference type="InterPro" id="IPR051449">
    <property type="entry name" value="ABC-2_transporter_component"/>
</dbReference>
<evidence type="ECO:0000256" key="8">
    <source>
        <dbReference type="SAM" id="Phobius"/>
    </source>
</evidence>
<dbReference type="KEGG" id="nja:NSJP_1103"/>
<keyword evidence="7 8" id="KW-0472">Membrane</keyword>
<proteinExistence type="inferred from homology"/>
<evidence type="ECO:0000256" key="6">
    <source>
        <dbReference type="ARBA" id="ARBA00022989"/>
    </source>
</evidence>
<evidence type="ECO:0000256" key="3">
    <source>
        <dbReference type="ARBA" id="ARBA00022448"/>
    </source>
</evidence>
<dbReference type="PANTHER" id="PTHR30294:SF47">
    <property type="entry name" value="INNER MEMBRANE TRANSPORT PERMEASE YHHJ"/>
    <property type="match status" value="1"/>
</dbReference>
<feature type="transmembrane region" description="Helical" evidence="8">
    <location>
        <begin position="34"/>
        <end position="55"/>
    </location>
</feature>
<keyword evidence="3" id="KW-0813">Transport</keyword>
<dbReference type="PROSITE" id="PS51012">
    <property type="entry name" value="ABC_TM2"/>
    <property type="match status" value="1"/>
</dbReference>
<dbReference type="RefSeq" id="WP_080885837.1">
    <property type="nucleotide sequence ID" value="NZ_LT828648.1"/>
</dbReference>
<comment type="subcellular location">
    <subcellularLocation>
        <location evidence="1">Cell membrane</location>
        <topology evidence="1">Multi-pass membrane protein</topology>
    </subcellularLocation>
</comment>
<evidence type="ECO:0000256" key="7">
    <source>
        <dbReference type="ARBA" id="ARBA00023136"/>
    </source>
</evidence>
<evidence type="ECO:0000313" key="11">
    <source>
        <dbReference type="Proteomes" id="UP000192042"/>
    </source>
</evidence>
<dbReference type="InterPro" id="IPR047817">
    <property type="entry name" value="ABC2_TM_bact-type"/>
</dbReference>
<dbReference type="InterPro" id="IPR013525">
    <property type="entry name" value="ABC2_TM"/>
</dbReference>
<feature type="domain" description="ABC transmembrane type-2" evidence="9">
    <location>
        <begin position="146"/>
        <end position="387"/>
    </location>
</feature>
<dbReference type="AlphaFoldDB" id="A0A1W1I2S7"/>
<accession>A0A1W1I2S7</accession>
<comment type="similarity">
    <text evidence="2">Belongs to the ABC-2 integral membrane protein family.</text>
</comment>